<keyword evidence="3" id="KW-1185">Reference proteome</keyword>
<proteinExistence type="predicted"/>
<reference evidence="2 3" key="1">
    <citation type="submission" date="2020-04" db="EMBL/GenBank/DDBJ databases">
        <title>Flammeovirga sp. SR4, a novel species isolated from seawater.</title>
        <authorList>
            <person name="Wang X."/>
        </authorList>
    </citation>
    <scope>NUCLEOTIDE SEQUENCE [LARGE SCALE GENOMIC DNA]</scope>
    <source>
        <strain evidence="2 3">SR4</strain>
    </source>
</reference>
<sequence>MLGTSKFLRNGSPNPYFNFRVDAAVHLIKNKKVDFIIVSGDNKTEDYNEPKQMRKALIAAGVDPKKIVMDYAGFRTLDSVIRAKEVFGQDKFIIISQKFHIERAIFIGRSHGINAYGYCANDVPIEKGYYVHIREIFARLKMFLDLYIIHKEPKFLGKKEKIEDQ</sequence>
<dbReference type="Pfam" id="PF02698">
    <property type="entry name" value="DUF218"/>
    <property type="match status" value="1"/>
</dbReference>
<dbReference type="Proteomes" id="UP000585050">
    <property type="component" value="Unassembled WGS sequence"/>
</dbReference>
<dbReference type="CDD" id="cd06259">
    <property type="entry name" value="YdcF-like"/>
    <property type="match status" value="1"/>
</dbReference>
<dbReference type="AlphaFoldDB" id="A0A7X8SIM3"/>
<evidence type="ECO:0000313" key="3">
    <source>
        <dbReference type="Proteomes" id="UP000585050"/>
    </source>
</evidence>
<accession>A0A7X8SIM3</accession>
<feature type="domain" description="DUF218" evidence="1">
    <location>
        <begin position="15"/>
        <end position="117"/>
    </location>
</feature>
<name>A0A7X8SIM3_9BACT</name>
<gene>
    <name evidence="2" type="ORF">HGP29_06760</name>
</gene>
<dbReference type="GO" id="GO:0005886">
    <property type="term" value="C:plasma membrane"/>
    <property type="evidence" value="ECO:0007669"/>
    <property type="project" value="TreeGrafter"/>
</dbReference>
<dbReference type="EMBL" id="JABAIL010000002">
    <property type="protein sequence ID" value="NLR90899.1"/>
    <property type="molecule type" value="Genomic_DNA"/>
</dbReference>
<comment type="caution">
    <text evidence="2">The sequence shown here is derived from an EMBL/GenBank/DDBJ whole genome shotgun (WGS) entry which is preliminary data.</text>
</comment>
<dbReference type="PANTHER" id="PTHR30336:SF6">
    <property type="entry name" value="INTEGRAL MEMBRANE PROTEIN"/>
    <property type="match status" value="1"/>
</dbReference>
<evidence type="ECO:0000313" key="2">
    <source>
        <dbReference type="EMBL" id="NLR90899.1"/>
    </source>
</evidence>
<dbReference type="InterPro" id="IPR003848">
    <property type="entry name" value="DUF218"/>
</dbReference>
<protein>
    <submittedName>
        <fullName evidence="2">DUF218 domain-containing protein</fullName>
    </submittedName>
</protein>
<dbReference type="InterPro" id="IPR051599">
    <property type="entry name" value="Cell_Envelope_Assoc"/>
</dbReference>
<dbReference type="PANTHER" id="PTHR30336">
    <property type="entry name" value="INNER MEMBRANE PROTEIN, PROBABLE PERMEASE"/>
    <property type="match status" value="1"/>
</dbReference>
<organism evidence="2 3">
    <name type="scientific">Flammeovirga agarivorans</name>
    <dbReference type="NCBI Taxonomy" id="2726742"/>
    <lineage>
        <taxon>Bacteria</taxon>
        <taxon>Pseudomonadati</taxon>
        <taxon>Bacteroidota</taxon>
        <taxon>Cytophagia</taxon>
        <taxon>Cytophagales</taxon>
        <taxon>Flammeovirgaceae</taxon>
        <taxon>Flammeovirga</taxon>
    </lineage>
</organism>
<dbReference type="RefSeq" id="WP_168881609.1">
    <property type="nucleotide sequence ID" value="NZ_JABAIL010000002.1"/>
</dbReference>
<evidence type="ECO:0000259" key="1">
    <source>
        <dbReference type="Pfam" id="PF02698"/>
    </source>
</evidence>